<comment type="caution">
    <text evidence="2">The sequence shown here is derived from an EMBL/GenBank/DDBJ whole genome shotgun (WGS) entry which is preliminary data.</text>
</comment>
<gene>
    <name evidence="2" type="ORF">ODALV1_LOCUS6318</name>
</gene>
<dbReference type="EMBL" id="CAXLJM020000019">
    <property type="protein sequence ID" value="CAL8086055.1"/>
    <property type="molecule type" value="Genomic_DNA"/>
</dbReference>
<reference evidence="2 3" key="1">
    <citation type="submission" date="2024-08" db="EMBL/GenBank/DDBJ databases">
        <authorList>
            <person name="Cucini C."/>
            <person name="Frati F."/>
        </authorList>
    </citation>
    <scope>NUCLEOTIDE SEQUENCE [LARGE SCALE GENOMIC DNA]</scope>
</reference>
<evidence type="ECO:0000256" key="1">
    <source>
        <dbReference type="SAM" id="MobiDB-lite"/>
    </source>
</evidence>
<proteinExistence type="predicted"/>
<feature type="compositionally biased region" description="Acidic residues" evidence="1">
    <location>
        <begin position="445"/>
        <end position="466"/>
    </location>
</feature>
<feature type="region of interest" description="Disordered" evidence="1">
    <location>
        <begin position="443"/>
        <end position="480"/>
    </location>
</feature>
<protein>
    <recommendedName>
        <fullName evidence="4">F-box domain-containing protein</fullName>
    </recommendedName>
</protein>
<evidence type="ECO:0000313" key="2">
    <source>
        <dbReference type="EMBL" id="CAL8086055.1"/>
    </source>
</evidence>
<evidence type="ECO:0008006" key="4">
    <source>
        <dbReference type="Google" id="ProtNLM"/>
    </source>
</evidence>
<dbReference type="InterPro" id="IPR032675">
    <property type="entry name" value="LRR_dom_sf"/>
</dbReference>
<name>A0ABP1Q3C1_9HEXA</name>
<dbReference type="SUPFAM" id="SSF52047">
    <property type="entry name" value="RNI-like"/>
    <property type="match status" value="1"/>
</dbReference>
<accession>A0ABP1Q3C1</accession>
<evidence type="ECO:0000313" key="3">
    <source>
        <dbReference type="Proteomes" id="UP001642540"/>
    </source>
</evidence>
<keyword evidence="3" id="KW-1185">Reference proteome</keyword>
<dbReference type="Gene3D" id="3.80.10.10">
    <property type="entry name" value="Ribonuclease Inhibitor"/>
    <property type="match status" value="1"/>
</dbReference>
<dbReference type="Proteomes" id="UP001642540">
    <property type="component" value="Unassembled WGS sequence"/>
</dbReference>
<sequence length="566" mass="65301">MNIDLLVTSTPKSAVEIFSMEVWSNILDNLTCESDIVACYQTCQAWAKYLKPKILMPKVFPFIQKYFTPPSEFIPSFPGSEEAANRRHKTKQFQLSTIFNIRRTSRFWKKAVDDYYQAIAALESGTEDIFHEAYEFGHDIAKLENFVAKGFSTDSTHANPIITRSISFKDYFGNYYNHGMLKEQGRILIKTILEAFGSQIWVCTLEFPYHTDVIELYEVVHTYVSLMPNLKTLHVLYSDNPRVTHGRRPSFFDRLQSSQLPSLVINNVRLQTKPFPRLEHLNLLTLNSIYYPLTNGILKENTHVQVLKVRNCGADWLDYVYPNVEKLELEDSCVVFQQLQHQSWPLKVLKLHTGERETLKVMFEVFSTFGDTLEQLSFTHWNGWQQDDDDEEVHELKLELPHLKKLVFAVPNFHLNTIDFLLGCTALQEIKLEIAIFDVEKDNIDGQDEEDDEDDEDDEEDEDDLNDSTASNSSSEDEDATLPPATLIEFFECISTMENSNIWHFLPMLNYLEICTVYGKKSVLWGVESSLNIHSFGRGEDGTAMALDTRNLTIYEREATCISLAF</sequence>
<organism evidence="2 3">
    <name type="scientific">Orchesella dallaii</name>
    <dbReference type="NCBI Taxonomy" id="48710"/>
    <lineage>
        <taxon>Eukaryota</taxon>
        <taxon>Metazoa</taxon>
        <taxon>Ecdysozoa</taxon>
        <taxon>Arthropoda</taxon>
        <taxon>Hexapoda</taxon>
        <taxon>Collembola</taxon>
        <taxon>Entomobryomorpha</taxon>
        <taxon>Entomobryoidea</taxon>
        <taxon>Orchesellidae</taxon>
        <taxon>Orchesellinae</taxon>
        <taxon>Orchesella</taxon>
    </lineage>
</organism>